<gene>
    <name evidence="8" type="ORF">CAUJ_LOCUS931</name>
</gene>
<dbReference type="EMBL" id="CAJGYM010000002">
    <property type="protein sequence ID" value="CAD6185012.1"/>
    <property type="molecule type" value="Genomic_DNA"/>
</dbReference>
<dbReference type="OrthoDB" id="423807at2759"/>
<dbReference type="GO" id="GO:0015297">
    <property type="term" value="F:antiporter activity"/>
    <property type="evidence" value="ECO:0007669"/>
    <property type="project" value="InterPro"/>
</dbReference>
<evidence type="ECO:0000313" key="9">
    <source>
        <dbReference type="Proteomes" id="UP000835052"/>
    </source>
</evidence>
<evidence type="ECO:0000256" key="5">
    <source>
        <dbReference type="ARBA" id="ARBA00023136"/>
    </source>
</evidence>
<dbReference type="PANTHER" id="PTHR31102:SF18">
    <property type="entry name" value="CATION_H+ EXCHANGER DOMAIN-CONTAINING PROTEIN"/>
    <property type="match status" value="1"/>
</dbReference>
<keyword evidence="3 6" id="KW-0812">Transmembrane</keyword>
<dbReference type="GO" id="GO:0016020">
    <property type="term" value="C:membrane"/>
    <property type="evidence" value="ECO:0007669"/>
    <property type="project" value="UniProtKB-SubCell"/>
</dbReference>
<name>A0A8S1GQD8_9PELO</name>
<dbReference type="GO" id="GO:1902600">
    <property type="term" value="P:proton transmembrane transport"/>
    <property type="evidence" value="ECO:0007669"/>
    <property type="project" value="InterPro"/>
</dbReference>
<dbReference type="InterPro" id="IPR006153">
    <property type="entry name" value="Cation/H_exchanger_TM"/>
</dbReference>
<feature type="transmembrane region" description="Helical" evidence="6">
    <location>
        <begin position="174"/>
        <end position="194"/>
    </location>
</feature>
<evidence type="ECO:0000256" key="1">
    <source>
        <dbReference type="ARBA" id="ARBA00004141"/>
    </source>
</evidence>
<dbReference type="Proteomes" id="UP000835052">
    <property type="component" value="Unassembled WGS sequence"/>
</dbReference>
<feature type="transmembrane region" description="Helical" evidence="6">
    <location>
        <begin position="141"/>
        <end position="162"/>
    </location>
</feature>
<keyword evidence="9" id="KW-1185">Reference proteome</keyword>
<keyword evidence="4 6" id="KW-1133">Transmembrane helix</keyword>
<feature type="transmembrane region" description="Helical" evidence="6">
    <location>
        <begin position="400"/>
        <end position="424"/>
    </location>
</feature>
<dbReference type="InterPro" id="IPR051843">
    <property type="entry name" value="CPA1_transporter"/>
</dbReference>
<dbReference type="PANTHER" id="PTHR31102">
    <property type="match status" value="1"/>
</dbReference>
<dbReference type="AlphaFoldDB" id="A0A8S1GQD8"/>
<evidence type="ECO:0000256" key="4">
    <source>
        <dbReference type="ARBA" id="ARBA00022989"/>
    </source>
</evidence>
<dbReference type="Pfam" id="PF00999">
    <property type="entry name" value="Na_H_Exchanger"/>
    <property type="match status" value="1"/>
</dbReference>
<comment type="subcellular location">
    <subcellularLocation>
        <location evidence="1">Membrane</location>
        <topology evidence="1">Multi-pass membrane protein</topology>
    </subcellularLocation>
</comment>
<evidence type="ECO:0000259" key="7">
    <source>
        <dbReference type="Pfam" id="PF00999"/>
    </source>
</evidence>
<feature type="transmembrane region" description="Helical" evidence="6">
    <location>
        <begin position="364"/>
        <end position="388"/>
    </location>
</feature>
<reference evidence="8" key="1">
    <citation type="submission" date="2020-10" db="EMBL/GenBank/DDBJ databases">
        <authorList>
            <person name="Kikuchi T."/>
        </authorList>
    </citation>
    <scope>NUCLEOTIDE SEQUENCE</scope>
    <source>
        <strain evidence="8">NKZ352</strain>
    </source>
</reference>
<feature type="transmembrane region" description="Helical" evidence="6">
    <location>
        <begin position="110"/>
        <end position="135"/>
    </location>
</feature>
<feature type="domain" description="Cation/H+ exchanger transmembrane" evidence="7">
    <location>
        <begin position="38"/>
        <end position="416"/>
    </location>
</feature>
<dbReference type="Gene3D" id="1.20.1530.20">
    <property type="match status" value="1"/>
</dbReference>
<sequence length="489" mass="53695">MEQRLHPFQDVTQSALDLENASNDIVHSTMSVFLMVVASLAVGKMFDMIYLPPLLGALLVGIAVRNVPALFSVVYVNDYWEFMLRKITLVNIIIRWGLSVDVNFIRQNLVFSSVLGITSATFEAIVISLLAIFLYDMSPGMAIIAGFLLATVSPAITGPVMAKLRAMKIGCEKKITYFVPAASCFDNIFSIFVFSLTSSLVFTRGLLLPALISTIGAIVLGAMVGLFLGFVMTWFPRNDSSHTQFARIFLLGSVSHGVILSMVVLGYAFPGIVCTLIFCIIAGTKWRNDNQKKIDVVAHSYDVLWKCVSSPILFMLVGYKFNLDNLSWYELKMTLTLVIVGAFVRFFTAMALAACGNFRISEQFVLALSLVPKATVQCALGPSLLLSAQKFPEYAENIKVIIYACVVSVIITAPLVEILLSYLAPKLLRHDVCHTLYLDPSVGYAPAKSIDEAPGDGNVTFTQFRSIYVPQLTSPGTVYPRNGVNGTYR</sequence>
<dbReference type="InterPro" id="IPR038770">
    <property type="entry name" value="Na+/solute_symporter_sf"/>
</dbReference>
<evidence type="ECO:0000256" key="6">
    <source>
        <dbReference type="SAM" id="Phobius"/>
    </source>
</evidence>
<organism evidence="8 9">
    <name type="scientific">Caenorhabditis auriculariae</name>
    <dbReference type="NCBI Taxonomy" id="2777116"/>
    <lineage>
        <taxon>Eukaryota</taxon>
        <taxon>Metazoa</taxon>
        <taxon>Ecdysozoa</taxon>
        <taxon>Nematoda</taxon>
        <taxon>Chromadorea</taxon>
        <taxon>Rhabditida</taxon>
        <taxon>Rhabditina</taxon>
        <taxon>Rhabditomorpha</taxon>
        <taxon>Rhabditoidea</taxon>
        <taxon>Rhabditidae</taxon>
        <taxon>Peloderinae</taxon>
        <taxon>Caenorhabditis</taxon>
    </lineage>
</organism>
<feature type="transmembrane region" description="Helical" evidence="6">
    <location>
        <begin position="206"/>
        <end position="235"/>
    </location>
</feature>
<feature type="transmembrane region" description="Helical" evidence="6">
    <location>
        <begin position="256"/>
        <end position="283"/>
    </location>
</feature>
<comment type="similarity">
    <text evidence="2">Belongs to the monovalent cation:proton antiporter 1 (CPA1) transporter (TC 2.A.36) family.</text>
</comment>
<evidence type="ECO:0000313" key="8">
    <source>
        <dbReference type="EMBL" id="CAD6185012.1"/>
    </source>
</evidence>
<feature type="transmembrane region" description="Helical" evidence="6">
    <location>
        <begin position="303"/>
        <end position="321"/>
    </location>
</feature>
<accession>A0A8S1GQD8</accession>
<proteinExistence type="inferred from homology"/>
<comment type="caution">
    <text evidence="8">The sequence shown here is derived from an EMBL/GenBank/DDBJ whole genome shotgun (WGS) entry which is preliminary data.</text>
</comment>
<protein>
    <recommendedName>
        <fullName evidence="7">Cation/H+ exchanger transmembrane domain-containing protein</fullName>
    </recommendedName>
</protein>
<evidence type="ECO:0000256" key="2">
    <source>
        <dbReference type="ARBA" id="ARBA00007367"/>
    </source>
</evidence>
<keyword evidence="5 6" id="KW-0472">Membrane</keyword>
<feature type="transmembrane region" description="Helical" evidence="6">
    <location>
        <begin position="333"/>
        <end position="352"/>
    </location>
</feature>
<evidence type="ECO:0000256" key="3">
    <source>
        <dbReference type="ARBA" id="ARBA00022692"/>
    </source>
</evidence>
<feature type="transmembrane region" description="Helical" evidence="6">
    <location>
        <begin position="54"/>
        <end position="76"/>
    </location>
</feature>